<dbReference type="Pfam" id="PF01434">
    <property type="entry name" value="Peptidase_M41"/>
    <property type="match status" value="1"/>
</dbReference>
<organism evidence="3 4">
    <name type="scientific">Candidatus Sungbacteria bacterium RIFCSPHIGHO2_01_FULL_47_32</name>
    <dbReference type="NCBI Taxonomy" id="1802264"/>
    <lineage>
        <taxon>Bacteria</taxon>
        <taxon>Candidatus Sungiibacteriota</taxon>
    </lineage>
</organism>
<sequence length="460" mass="51428">MSSLSQKRRKFIFSDVSVFAPVKREEIRGAGALLATFDEVIERIRNFQFLTSLGLPVGGTLLLYGPKRTGKTYFSRYLATASNARFVNVRNFPKPEEDGREADLGAEDVRELYKLAREYVKKQNKPIILFYDEFDGVEGEALEELRIQIDGVEGRTDGIFLVATAAVDSADEIDSGLFGFGRALMEPIPFGYQTPQGKIDTLRYYVSLVDHDPNIDFESIASLFQDETSPAAIQQFVNDACTKAKLDEKKKSAKLTERHLVERCVRNLIGFEMDGERSPEDDRVVAHHEACHAAAGRFLGLPVQVVTILPRRSAELEGRGTTMVNIPDNRVVPLQTIENLVVFSLCGMIGQRYLGFPEDDGNAFDLLGANAAAQRLVGDNAQGALTRQRYGCIVFNRPRNEYSQPMRITEEQDVASIIKKAERKAESLMRKIGKKRLGRVAEALLKKKTILRSELDGLLK</sequence>
<proteinExistence type="predicted"/>
<gene>
    <name evidence="3" type="ORF">A2633_01700</name>
</gene>
<dbReference type="GO" id="GO:0006508">
    <property type="term" value="P:proteolysis"/>
    <property type="evidence" value="ECO:0007669"/>
    <property type="project" value="InterPro"/>
</dbReference>
<dbReference type="InterPro" id="IPR037219">
    <property type="entry name" value="Peptidase_M41-like"/>
</dbReference>
<dbReference type="Gene3D" id="3.40.50.300">
    <property type="entry name" value="P-loop containing nucleotide triphosphate hydrolases"/>
    <property type="match status" value="1"/>
</dbReference>
<dbReference type="Gene3D" id="1.20.58.760">
    <property type="entry name" value="Peptidase M41"/>
    <property type="match status" value="1"/>
</dbReference>
<dbReference type="InterPro" id="IPR027417">
    <property type="entry name" value="P-loop_NTPase"/>
</dbReference>
<evidence type="ECO:0000313" key="3">
    <source>
        <dbReference type="EMBL" id="OGZ93419.1"/>
    </source>
</evidence>
<dbReference type="Gene3D" id="1.10.8.60">
    <property type="match status" value="1"/>
</dbReference>
<protein>
    <recommendedName>
        <fullName evidence="5">AAA+ ATPase domain-containing protein</fullName>
    </recommendedName>
</protein>
<accession>A0A1G2K1W5</accession>
<dbReference type="GO" id="GO:0004176">
    <property type="term" value="F:ATP-dependent peptidase activity"/>
    <property type="evidence" value="ECO:0007669"/>
    <property type="project" value="InterPro"/>
</dbReference>
<evidence type="ECO:0008006" key="5">
    <source>
        <dbReference type="Google" id="ProtNLM"/>
    </source>
</evidence>
<dbReference type="EMBL" id="MHQC01000059">
    <property type="protein sequence ID" value="OGZ93419.1"/>
    <property type="molecule type" value="Genomic_DNA"/>
</dbReference>
<dbReference type="SUPFAM" id="SSF140990">
    <property type="entry name" value="FtsH protease domain-like"/>
    <property type="match status" value="1"/>
</dbReference>
<dbReference type="GO" id="GO:0016887">
    <property type="term" value="F:ATP hydrolysis activity"/>
    <property type="evidence" value="ECO:0007669"/>
    <property type="project" value="InterPro"/>
</dbReference>
<dbReference type="InterPro" id="IPR000642">
    <property type="entry name" value="Peptidase_M41"/>
</dbReference>
<dbReference type="Pfam" id="PF00004">
    <property type="entry name" value="AAA"/>
    <property type="match status" value="1"/>
</dbReference>
<name>A0A1G2K1W5_9BACT</name>
<dbReference type="InterPro" id="IPR003959">
    <property type="entry name" value="ATPase_AAA_core"/>
</dbReference>
<evidence type="ECO:0000313" key="4">
    <source>
        <dbReference type="Proteomes" id="UP000177152"/>
    </source>
</evidence>
<dbReference type="GO" id="GO:0005524">
    <property type="term" value="F:ATP binding"/>
    <property type="evidence" value="ECO:0007669"/>
    <property type="project" value="InterPro"/>
</dbReference>
<evidence type="ECO:0000259" key="1">
    <source>
        <dbReference type="Pfam" id="PF00004"/>
    </source>
</evidence>
<dbReference type="PANTHER" id="PTHR23076">
    <property type="entry name" value="METALLOPROTEASE M41 FTSH"/>
    <property type="match status" value="1"/>
</dbReference>
<dbReference type="PANTHER" id="PTHR23076:SF97">
    <property type="entry name" value="ATP-DEPENDENT ZINC METALLOPROTEASE YME1L1"/>
    <property type="match status" value="1"/>
</dbReference>
<reference evidence="3 4" key="1">
    <citation type="journal article" date="2016" name="Nat. Commun.">
        <title>Thousands of microbial genomes shed light on interconnected biogeochemical processes in an aquifer system.</title>
        <authorList>
            <person name="Anantharaman K."/>
            <person name="Brown C.T."/>
            <person name="Hug L.A."/>
            <person name="Sharon I."/>
            <person name="Castelle C.J."/>
            <person name="Probst A.J."/>
            <person name="Thomas B.C."/>
            <person name="Singh A."/>
            <person name="Wilkins M.J."/>
            <person name="Karaoz U."/>
            <person name="Brodie E.L."/>
            <person name="Williams K.H."/>
            <person name="Hubbard S.S."/>
            <person name="Banfield J.F."/>
        </authorList>
    </citation>
    <scope>NUCLEOTIDE SEQUENCE [LARGE SCALE GENOMIC DNA]</scope>
</reference>
<evidence type="ECO:0000259" key="2">
    <source>
        <dbReference type="Pfam" id="PF01434"/>
    </source>
</evidence>
<feature type="domain" description="Peptidase M41" evidence="2">
    <location>
        <begin position="278"/>
        <end position="456"/>
    </location>
</feature>
<dbReference type="Proteomes" id="UP000177152">
    <property type="component" value="Unassembled WGS sequence"/>
</dbReference>
<dbReference type="SUPFAM" id="SSF52540">
    <property type="entry name" value="P-loop containing nucleoside triphosphate hydrolases"/>
    <property type="match status" value="1"/>
</dbReference>
<dbReference type="AlphaFoldDB" id="A0A1G2K1W5"/>
<feature type="domain" description="ATPase AAA-type core" evidence="1">
    <location>
        <begin position="61"/>
        <end position="178"/>
    </location>
</feature>
<comment type="caution">
    <text evidence="3">The sequence shown here is derived from an EMBL/GenBank/DDBJ whole genome shotgun (WGS) entry which is preliminary data.</text>
</comment>
<dbReference type="GO" id="GO:0004222">
    <property type="term" value="F:metalloendopeptidase activity"/>
    <property type="evidence" value="ECO:0007669"/>
    <property type="project" value="InterPro"/>
</dbReference>